<reference evidence="1 2" key="1">
    <citation type="submission" date="2014-04" db="EMBL/GenBank/DDBJ databases">
        <authorList>
            <consortium name="DOE Joint Genome Institute"/>
            <person name="Kuo A."/>
            <person name="Kohler A."/>
            <person name="Costa M.D."/>
            <person name="Nagy L.G."/>
            <person name="Floudas D."/>
            <person name="Copeland A."/>
            <person name="Barry K.W."/>
            <person name="Cichocki N."/>
            <person name="Veneault-Fourrey C."/>
            <person name="LaButti K."/>
            <person name="Lindquist E.A."/>
            <person name="Lipzen A."/>
            <person name="Lundell T."/>
            <person name="Morin E."/>
            <person name="Murat C."/>
            <person name="Sun H."/>
            <person name="Tunlid A."/>
            <person name="Henrissat B."/>
            <person name="Grigoriev I.V."/>
            <person name="Hibbett D.S."/>
            <person name="Martin F."/>
            <person name="Nordberg H.P."/>
            <person name="Cantor M.N."/>
            <person name="Hua S.X."/>
        </authorList>
    </citation>
    <scope>NUCLEOTIDE SEQUENCE [LARGE SCALE GENOMIC DNA]</scope>
    <source>
        <strain evidence="1 2">441</strain>
    </source>
</reference>
<dbReference type="Proteomes" id="UP000054018">
    <property type="component" value="Unassembled WGS sequence"/>
</dbReference>
<name>A0A0C9Z4P8_9AGAM</name>
<evidence type="ECO:0000313" key="1">
    <source>
        <dbReference type="EMBL" id="KIK21144.1"/>
    </source>
</evidence>
<keyword evidence="2" id="KW-1185">Reference proteome</keyword>
<evidence type="ECO:0000313" key="2">
    <source>
        <dbReference type="Proteomes" id="UP000054018"/>
    </source>
</evidence>
<protein>
    <submittedName>
        <fullName evidence="1">Uncharacterized protein</fullName>
    </submittedName>
</protein>
<gene>
    <name evidence="1" type="ORF">PISMIDRAFT_681705</name>
</gene>
<dbReference type="AlphaFoldDB" id="A0A0C9Z4P8"/>
<dbReference type="EMBL" id="KN833755">
    <property type="protein sequence ID" value="KIK21144.1"/>
    <property type="molecule type" value="Genomic_DNA"/>
</dbReference>
<proteinExistence type="predicted"/>
<reference evidence="2" key="2">
    <citation type="submission" date="2015-01" db="EMBL/GenBank/DDBJ databases">
        <title>Evolutionary Origins and Diversification of the Mycorrhizal Mutualists.</title>
        <authorList>
            <consortium name="DOE Joint Genome Institute"/>
            <consortium name="Mycorrhizal Genomics Consortium"/>
            <person name="Kohler A."/>
            <person name="Kuo A."/>
            <person name="Nagy L.G."/>
            <person name="Floudas D."/>
            <person name="Copeland A."/>
            <person name="Barry K.W."/>
            <person name="Cichocki N."/>
            <person name="Veneault-Fourrey C."/>
            <person name="LaButti K."/>
            <person name="Lindquist E.A."/>
            <person name="Lipzen A."/>
            <person name="Lundell T."/>
            <person name="Morin E."/>
            <person name="Murat C."/>
            <person name="Riley R."/>
            <person name="Ohm R."/>
            <person name="Sun H."/>
            <person name="Tunlid A."/>
            <person name="Henrissat B."/>
            <person name="Grigoriev I.V."/>
            <person name="Hibbett D.S."/>
            <person name="Martin F."/>
        </authorList>
    </citation>
    <scope>NUCLEOTIDE SEQUENCE [LARGE SCALE GENOMIC DNA]</scope>
    <source>
        <strain evidence="2">441</strain>
    </source>
</reference>
<accession>A0A0C9Z4P8</accession>
<dbReference type="HOGENOM" id="CLU_2868569_0_0_1"/>
<organism evidence="1 2">
    <name type="scientific">Pisolithus microcarpus 441</name>
    <dbReference type="NCBI Taxonomy" id="765257"/>
    <lineage>
        <taxon>Eukaryota</taxon>
        <taxon>Fungi</taxon>
        <taxon>Dikarya</taxon>
        <taxon>Basidiomycota</taxon>
        <taxon>Agaricomycotina</taxon>
        <taxon>Agaricomycetes</taxon>
        <taxon>Agaricomycetidae</taxon>
        <taxon>Boletales</taxon>
        <taxon>Sclerodermatineae</taxon>
        <taxon>Pisolithaceae</taxon>
        <taxon>Pisolithus</taxon>
    </lineage>
</organism>
<sequence>MGDSTNDTLTGHYGCMSEFNYNKESSKRHPQQVAIGVGRWSRGLVISSGRLRQVRCEDLLLVSK</sequence>